<dbReference type="InterPro" id="IPR036388">
    <property type="entry name" value="WH-like_DNA-bd_sf"/>
</dbReference>
<evidence type="ECO:0000259" key="1">
    <source>
        <dbReference type="PROSITE" id="PS50995"/>
    </source>
</evidence>
<dbReference type="Proteomes" id="UP001160550">
    <property type="component" value="Unassembled WGS sequence"/>
</dbReference>
<keyword evidence="3" id="KW-1185">Reference proteome</keyword>
<dbReference type="Gene3D" id="1.10.10.10">
    <property type="entry name" value="Winged helix-like DNA-binding domain superfamily/Winged helix DNA-binding domain"/>
    <property type="match status" value="1"/>
</dbReference>
<dbReference type="InterPro" id="IPR036390">
    <property type="entry name" value="WH_DNA-bd_sf"/>
</dbReference>
<dbReference type="EMBL" id="JARYGX010000005">
    <property type="protein sequence ID" value="MDH7451847.1"/>
    <property type="molecule type" value="Genomic_DNA"/>
</dbReference>
<dbReference type="InterPro" id="IPR039422">
    <property type="entry name" value="MarR/SlyA-like"/>
</dbReference>
<dbReference type="PROSITE" id="PS50995">
    <property type="entry name" value="HTH_MARR_2"/>
    <property type="match status" value="1"/>
</dbReference>
<dbReference type="RefSeq" id="WP_280941055.1">
    <property type="nucleotide sequence ID" value="NZ_JARYGX010000005.1"/>
</dbReference>
<protein>
    <submittedName>
        <fullName evidence="2">MarR family transcriptional regulator</fullName>
    </submittedName>
</protein>
<organism evidence="2 3">
    <name type="scientific">Luteimonas composti</name>
    <dbReference type="NCBI Taxonomy" id="398257"/>
    <lineage>
        <taxon>Bacteria</taxon>
        <taxon>Pseudomonadati</taxon>
        <taxon>Pseudomonadota</taxon>
        <taxon>Gammaproteobacteria</taxon>
        <taxon>Lysobacterales</taxon>
        <taxon>Lysobacteraceae</taxon>
        <taxon>Luteimonas</taxon>
    </lineage>
</organism>
<dbReference type="SUPFAM" id="SSF46785">
    <property type="entry name" value="Winged helix' DNA-binding domain"/>
    <property type="match status" value="1"/>
</dbReference>
<comment type="caution">
    <text evidence="2">The sequence shown here is derived from an EMBL/GenBank/DDBJ whole genome shotgun (WGS) entry which is preliminary data.</text>
</comment>
<accession>A0ABT6MMM9</accession>
<dbReference type="InterPro" id="IPR000835">
    <property type="entry name" value="HTH_MarR-typ"/>
</dbReference>
<dbReference type="Pfam" id="PF12802">
    <property type="entry name" value="MarR_2"/>
    <property type="match status" value="1"/>
</dbReference>
<dbReference type="PANTHER" id="PTHR33164">
    <property type="entry name" value="TRANSCRIPTIONAL REGULATOR, MARR FAMILY"/>
    <property type="match status" value="1"/>
</dbReference>
<reference evidence="2" key="1">
    <citation type="journal article" date="2007" name="Int. J. Syst. Evol. Microbiol.">
        <title>Luteimonas composti sp. nov., a moderately thermophilic bacterium isolated from food waste.</title>
        <authorList>
            <person name="Young C.C."/>
            <person name="Kampfer P."/>
            <person name="Chen W.M."/>
            <person name="Yen W.S."/>
            <person name="Arun A.B."/>
            <person name="Lai W.A."/>
            <person name="Shen F.T."/>
            <person name="Rekha P.D."/>
            <person name="Lin K.Y."/>
            <person name="Chou J.H."/>
        </authorList>
    </citation>
    <scope>NUCLEOTIDE SEQUENCE</scope>
    <source>
        <strain evidence="2">CC-YY355</strain>
    </source>
</reference>
<name>A0ABT6MMM9_9GAMM</name>
<dbReference type="SMART" id="SM00347">
    <property type="entry name" value="HTH_MARR"/>
    <property type="match status" value="1"/>
</dbReference>
<proteinExistence type="predicted"/>
<feature type="domain" description="HTH marR-type" evidence="1">
    <location>
        <begin position="17"/>
        <end position="151"/>
    </location>
</feature>
<evidence type="ECO:0000313" key="2">
    <source>
        <dbReference type="EMBL" id="MDH7451847.1"/>
    </source>
</evidence>
<gene>
    <name evidence="2" type="ORF">QF205_01980</name>
</gene>
<sequence>MADHDASPLEAFRNSPAYRTTSLLKRLHMGLTVVMEESLRTHGIELSRPQALVLMHLLEHPGASNADLARLSAVSPQTMHKILLRLARDGLVTRAPHPWLGRVMSFRITDAGRDLVTHGARVAQGVIDGALGGLSPAEQEQLVGLLERCVARLPSNLLKPE</sequence>
<reference evidence="2" key="2">
    <citation type="submission" date="2023-04" db="EMBL/GenBank/DDBJ databases">
        <authorList>
            <person name="Sun J.-Q."/>
        </authorList>
    </citation>
    <scope>NUCLEOTIDE SEQUENCE</scope>
    <source>
        <strain evidence="2">CC-YY355</strain>
    </source>
</reference>
<evidence type="ECO:0000313" key="3">
    <source>
        <dbReference type="Proteomes" id="UP001160550"/>
    </source>
</evidence>
<dbReference type="PANTHER" id="PTHR33164:SF43">
    <property type="entry name" value="HTH-TYPE TRANSCRIPTIONAL REPRESSOR YETL"/>
    <property type="match status" value="1"/>
</dbReference>